<feature type="coiled-coil region" evidence="1">
    <location>
        <begin position="95"/>
        <end position="122"/>
    </location>
</feature>
<evidence type="ECO:0000256" key="2">
    <source>
        <dbReference type="SAM" id="Phobius"/>
    </source>
</evidence>
<name>A0ABV2BWM6_9GAMM</name>
<sequence length="348" mass="39473">MKKENNGSQNGLKAYLNTKTLIDVTMKNFITTLSLTFLILLSTVTFAKQFYRFKNSEGNMIVKDQLTNEMIAAGYDVINDQGKIIKRVGPGKTLGEEEQERLKEIERKKKEYEFKLKIKSDAELLRQFSSISDIIRNRDAQLLALEQRIKIQGSKSDLLKLQLEDQQRQAATHERLGQKIPKILQGDIEATQAQIDTNINSIATLEEEKVDVASRFETDIIRYKKLESLRRTIKQESPQNDGSRPVIYDCASIADCQKAWQLAQVYAKDNASGQIEIITNALILTSKPEKETDIALSFSKIPAPNNKSQIVFEVTCNESEQGADLCKSDFVKNVRKNYLKLVESTINS</sequence>
<comment type="caution">
    <text evidence="3">The sequence shown here is derived from an EMBL/GenBank/DDBJ whole genome shotgun (WGS) entry which is preliminary data.</text>
</comment>
<reference evidence="3 4" key="1">
    <citation type="submission" date="2024-06" db="EMBL/GenBank/DDBJ databases">
        <authorList>
            <person name="Li F."/>
        </authorList>
    </citation>
    <scope>NUCLEOTIDE SEQUENCE [LARGE SCALE GENOMIC DNA]</scope>
    <source>
        <strain evidence="3 4">GXAS 311</strain>
    </source>
</reference>
<keyword evidence="1" id="KW-0175">Coiled coil</keyword>
<evidence type="ECO:0000313" key="3">
    <source>
        <dbReference type="EMBL" id="MET1256330.1"/>
    </source>
</evidence>
<evidence type="ECO:0000256" key="1">
    <source>
        <dbReference type="SAM" id="Coils"/>
    </source>
</evidence>
<dbReference type="Proteomes" id="UP001548189">
    <property type="component" value="Unassembled WGS sequence"/>
</dbReference>
<dbReference type="EMBL" id="JBEVCJ010000020">
    <property type="protein sequence ID" value="MET1256330.1"/>
    <property type="molecule type" value="Genomic_DNA"/>
</dbReference>
<organism evidence="3 4">
    <name type="scientific">Aliikangiella maris</name>
    <dbReference type="NCBI Taxonomy" id="3162458"/>
    <lineage>
        <taxon>Bacteria</taxon>
        <taxon>Pseudomonadati</taxon>
        <taxon>Pseudomonadota</taxon>
        <taxon>Gammaproteobacteria</taxon>
        <taxon>Oceanospirillales</taxon>
        <taxon>Pleioneaceae</taxon>
        <taxon>Aliikangiella</taxon>
    </lineage>
</organism>
<evidence type="ECO:0000313" key="4">
    <source>
        <dbReference type="Proteomes" id="UP001548189"/>
    </source>
</evidence>
<keyword evidence="2" id="KW-0812">Transmembrane</keyword>
<keyword evidence="2" id="KW-0472">Membrane</keyword>
<protein>
    <submittedName>
        <fullName evidence="3">Uncharacterized protein</fullName>
    </submittedName>
</protein>
<keyword evidence="2" id="KW-1133">Transmembrane helix</keyword>
<proteinExistence type="predicted"/>
<keyword evidence="4" id="KW-1185">Reference proteome</keyword>
<gene>
    <name evidence="3" type="ORF">ABVT43_14410</name>
</gene>
<dbReference type="RefSeq" id="WP_353896915.1">
    <property type="nucleotide sequence ID" value="NZ_JBEVCJ010000020.1"/>
</dbReference>
<accession>A0ABV2BWM6</accession>
<feature type="transmembrane region" description="Helical" evidence="2">
    <location>
        <begin position="29"/>
        <end position="47"/>
    </location>
</feature>